<dbReference type="PANTHER" id="PTHR35093">
    <property type="entry name" value="OUTER MEMBRANE PROTEIN NMB0088-RELATED"/>
    <property type="match status" value="1"/>
</dbReference>
<keyword evidence="3" id="KW-1134">Transmembrane beta strand</keyword>
<dbReference type="Gene3D" id="2.40.160.60">
    <property type="entry name" value="Outer membrane protein transport protein (OMPP1/FadL/TodX)"/>
    <property type="match status" value="1"/>
</dbReference>
<evidence type="ECO:0000256" key="3">
    <source>
        <dbReference type="ARBA" id="ARBA00022452"/>
    </source>
</evidence>
<evidence type="ECO:0000313" key="9">
    <source>
        <dbReference type="EMBL" id="KTD65042.1"/>
    </source>
</evidence>
<comment type="subcellular location">
    <subcellularLocation>
        <location evidence="1">Cell outer membrane</location>
        <topology evidence="1">Multi-pass membrane protein</topology>
    </subcellularLocation>
</comment>
<feature type="chain" id="PRO_5006918366" evidence="8">
    <location>
        <begin position="25"/>
        <end position="484"/>
    </location>
</feature>
<reference evidence="9 10" key="1">
    <citation type="submission" date="2015-11" db="EMBL/GenBank/DDBJ databases">
        <title>Genomic analysis of 38 Legionella species identifies large and diverse effector repertoires.</title>
        <authorList>
            <person name="Burstein D."/>
            <person name="Amaro F."/>
            <person name="Zusman T."/>
            <person name="Lifshitz Z."/>
            <person name="Cohen O."/>
            <person name="Gilbert J.A."/>
            <person name="Pupko T."/>
            <person name="Shuman H.A."/>
            <person name="Segal G."/>
        </authorList>
    </citation>
    <scope>NUCLEOTIDE SEQUENCE [LARGE SCALE GENOMIC DNA]</scope>
    <source>
        <strain evidence="9 10">ATCC 49655</strain>
    </source>
</reference>
<evidence type="ECO:0000313" key="10">
    <source>
        <dbReference type="Proteomes" id="UP000054600"/>
    </source>
</evidence>
<feature type="signal peptide" evidence="8">
    <location>
        <begin position="1"/>
        <end position="24"/>
    </location>
</feature>
<dbReference type="InterPro" id="IPR005017">
    <property type="entry name" value="OMPP1/FadL/TodX"/>
</dbReference>
<dbReference type="AlphaFoldDB" id="A0A0W0Z7E6"/>
<evidence type="ECO:0000256" key="2">
    <source>
        <dbReference type="ARBA" id="ARBA00008163"/>
    </source>
</evidence>
<organism evidence="9 10">
    <name type="scientific">Legionella shakespearei DSM 23087</name>
    <dbReference type="NCBI Taxonomy" id="1122169"/>
    <lineage>
        <taxon>Bacteria</taxon>
        <taxon>Pseudomonadati</taxon>
        <taxon>Pseudomonadota</taxon>
        <taxon>Gammaproteobacteria</taxon>
        <taxon>Legionellales</taxon>
        <taxon>Legionellaceae</taxon>
        <taxon>Legionella</taxon>
    </lineage>
</organism>
<evidence type="ECO:0000256" key="4">
    <source>
        <dbReference type="ARBA" id="ARBA00022692"/>
    </source>
</evidence>
<keyword evidence="7" id="KW-0998">Cell outer membrane</keyword>
<evidence type="ECO:0000256" key="7">
    <source>
        <dbReference type="ARBA" id="ARBA00023237"/>
    </source>
</evidence>
<dbReference type="GO" id="GO:0015483">
    <property type="term" value="F:long-chain fatty acid transporting porin activity"/>
    <property type="evidence" value="ECO:0007669"/>
    <property type="project" value="TreeGrafter"/>
</dbReference>
<keyword evidence="10" id="KW-1185">Reference proteome</keyword>
<comment type="caution">
    <text evidence="9">The sequence shown here is derived from an EMBL/GenBank/DDBJ whole genome shotgun (WGS) entry which is preliminary data.</text>
</comment>
<evidence type="ECO:0000256" key="6">
    <source>
        <dbReference type="ARBA" id="ARBA00023136"/>
    </source>
</evidence>
<dbReference type="eggNOG" id="COG2067">
    <property type="taxonomic scope" value="Bacteria"/>
</dbReference>
<dbReference type="GO" id="GO:0009279">
    <property type="term" value="C:cell outer membrane"/>
    <property type="evidence" value="ECO:0007669"/>
    <property type="project" value="UniProtKB-SubCell"/>
</dbReference>
<dbReference type="PATRIC" id="fig|1122169.6.peg.466"/>
<keyword evidence="6" id="KW-0472">Membrane</keyword>
<evidence type="ECO:0000256" key="8">
    <source>
        <dbReference type="SAM" id="SignalP"/>
    </source>
</evidence>
<dbReference type="PANTHER" id="PTHR35093:SF8">
    <property type="entry name" value="OUTER MEMBRANE PROTEIN NMB0088-RELATED"/>
    <property type="match status" value="1"/>
</dbReference>
<evidence type="ECO:0000256" key="5">
    <source>
        <dbReference type="ARBA" id="ARBA00022729"/>
    </source>
</evidence>
<dbReference type="RefSeq" id="WP_018575933.1">
    <property type="nucleotide sequence ID" value="NZ_KB892381.1"/>
</dbReference>
<gene>
    <name evidence="9" type="ORF">Lsha_0411</name>
</gene>
<protein>
    <submittedName>
        <fullName evidence="9">Long chain fatty acid transporter</fullName>
    </submittedName>
</protein>
<dbReference type="EMBL" id="LNYW01000016">
    <property type="protein sequence ID" value="KTD65042.1"/>
    <property type="molecule type" value="Genomic_DNA"/>
</dbReference>
<evidence type="ECO:0000256" key="1">
    <source>
        <dbReference type="ARBA" id="ARBA00004571"/>
    </source>
</evidence>
<proteinExistence type="inferred from homology"/>
<dbReference type="SUPFAM" id="SSF56935">
    <property type="entry name" value="Porins"/>
    <property type="match status" value="1"/>
</dbReference>
<dbReference type="Proteomes" id="UP000054600">
    <property type="component" value="Unassembled WGS sequence"/>
</dbReference>
<sequence length="484" mass="51146">MHKPLRTLVSAAVIGVLATSAAHAGGFSLYTESSPAATGNFGAGIAAEGGDASIGWYNPAGLVLIQEQQAVFGGVGVFPKAELSGVSTFRGPAANLPAYTQSFTGLNGGENAFVPAFHYALPLGENATFGLSMVSPFGLSTDWGIDSPVRYQATYTELITTNVSPEIGGKLTENFSLGAGLDLQFARVKFNRVLGLPTLYGNPLAIPESSSAMGADSLSYNKGHSFGVGFHAGVLAMSTDKHTRVGLNYQSKMKHTFHGYSRLSGRLAGTSGNVFMPATLDPTSISRSNELTSNNIELPDVVTLSAYRDVNEKLALLGSVVYTGWGVFKTIQLNNVQAPAVSNGAITPLGTLSQAHANSTSTQNYKDAWRFAVGANYHLNPQWMLRVGGGYDATPTNDVDRDVRLPDTDRWALSVGAHYQMKPNIGIDVGYTHLFAASNPTINKTDAITSTSSYGVVADGKARADLVGIQAVWTMDHVMPQPTK</sequence>
<dbReference type="STRING" id="1122169.Lsha_0411"/>
<dbReference type="OrthoDB" id="19849at2"/>
<keyword evidence="5 8" id="KW-0732">Signal</keyword>
<name>A0A0W0Z7E6_9GAMM</name>
<comment type="similarity">
    <text evidence="2">Belongs to the OmpP1/FadL family.</text>
</comment>
<keyword evidence="4" id="KW-0812">Transmembrane</keyword>
<dbReference type="Pfam" id="PF03349">
    <property type="entry name" value="Toluene_X"/>
    <property type="match status" value="1"/>
</dbReference>
<accession>A0A0W0Z7E6</accession>